<dbReference type="Gene3D" id="1.10.287.110">
    <property type="entry name" value="DnaJ domain"/>
    <property type="match status" value="1"/>
</dbReference>
<dbReference type="PROSITE" id="PS50076">
    <property type="entry name" value="DNAJ_2"/>
    <property type="match status" value="1"/>
</dbReference>
<dbReference type="SUPFAM" id="SSF46565">
    <property type="entry name" value="Chaperone J-domain"/>
    <property type="match status" value="1"/>
</dbReference>
<proteinExistence type="predicted"/>
<dbReference type="InterPro" id="IPR029827">
    <property type="entry name" value="JDP1-like"/>
</dbReference>
<dbReference type="EMBL" id="BMAU01021340">
    <property type="protein sequence ID" value="GFY16602.1"/>
    <property type="molecule type" value="Genomic_DNA"/>
</dbReference>
<dbReference type="Pfam" id="PF00226">
    <property type="entry name" value="DnaJ"/>
    <property type="match status" value="1"/>
</dbReference>
<sequence>MDSILKYKKCDEDFYCLLGCDESSSIEQILAEYKVLSLKYHPDKNPGDPNAVQRFQKLKKAKEILTDSEKRLLYDKWRRCNFSMPFEQFLNLNKAAHTSIHWACKKQKDLMLENVCNVSESNSCDQACDVNESYSCGQTVETEGRENLCRNKAWESDPANEVLRKFRNYEI</sequence>
<keyword evidence="4" id="KW-1185">Reference proteome</keyword>
<dbReference type="Proteomes" id="UP000887159">
    <property type="component" value="Unassembled WGS sequence"/>
</dbReference>
<dbReference type="InterPro" id="IPR001623">
    <property type="entry name" value="DnaJ_domain"/>
</dbReference>
<evidence type="ECO:0000313" key="3">
    <source>
        <dbReference type="EMBL" id="GFY16602.1"/>
    </source>
</evidence>
<keyword evidence="1" id="KW-0143">Chaperone</keyword>
<name>A0A8X6SWE0_TRICX</name>
<dbReference type="PRINTS" id="PR00625">
    <property type="entry name" value="JDOMAIN"/>
</dbReference>
<dbReference type="InterPro" id="IPR036869">
    <property type="entry name" value="J_dom_sf"/>
</dbReference>
<protein>
    <submittedName>
        <fullName evidence="3">DnaJ homolog subfamily C member 12</fullName>
    </submittedName>
</protein>
<dbReference type="PANTHER" id="PTHR44500:SF1">
    <property type="entry name" value="DNAJ HOMOLOG SUBFAMILY C MEMBER 12"/>
    <property type="match status" value="1"/>
</dbReference>
<evidence type="ECO:0000259" key="2">
    <source>
        <dbReference type="PROSITE" id="PS50076"/>
    </source>
</evidence>
<organism evidence="3 4">
    <name type="scientific">Trichonephila clavipes</name>
    <name type="common">Golden silk orbweaver</name>
    <name type="synonym">Nephila clavipes</name>
    <dbReference type="NCBI Taxonomy" id="2585209"/>
    <lineage>
        <taxon>Eukaryota</taxon>
        <taxon>Metazoa</taxon>
        <taxon>Ecdysozoa</taxon>
        <taxon>Arthropoda</taxon>
        <taxon>Chelicerata</taxon>
        <taxon>Arachnida</taxon>
        <taxon>Araneae</taxon>
        <taxon>Araneomorphae</taxon>
        <taxon>Entelegynae</taxon>
        <taxon>Araneoidea</taxon>
        <taxon>Nephilidae</taxon>
        <taxon>Trichonephila</taxon>
    </lineage>
</organism>
<dbReference type="AlphaFoldDB" id="A0A8X6SWE0"/>
<dbReference type="PANTHER" id="PTHR44500">
    <property type="entry name" value="DNAJ HOMOLOG SUBFAMILY C MEMBER 12"/>
    <property type="match status" value="1"/>
</dbReference>
<reference evidence="3" key="1">
    <citation type="submission" date="2020-08" db="EMBL/GenBank/DDBJ databases">
        <title>Multicomponent nature underlies the extraordinary mechanical properties of spider dragline silk.</title>
        <authorList>
            <person name="Kono N."/>
            <person name="Nakamura H."/>
            <person name="Mori M."/>
            <person name="Yoshida Y."/>
            <person name="Ohtoshi R."/>
            <person name="Malay A.D."/>
            <person name="Moran D.A.P."/>
            <person name="Tomita M."/>
            <person name="Numata K."/>
            <person name="Arakawa K."/>
        </authorList>
    </citation>
    <scope>NUCLEOTIDE SEQUENCE</scope>
</reference>
<dbReference type="SMART" id="SM00271">
    <property type="entry name" value="DnaJ"/>
    <property type="match status" value="1"/>
</dbReference>
<dbReference type="CDD" id="cd06257">
    <property type="entry name" value="DnaJ"/>
    <property type="match status" value="1"/>
</dbReference>
<accession>A0A8X6SWE0</accession>
<gene>
    <name evidence="3" type="primary">DNAJC12</name>
    <name evidence="3" type="ORF">TNCV_2787291</name>
</gene>
<evidence type="ECO:0000256" key="1">
    <source>
        <dbReference type="ARBA" id="ARBA00023186"/>
    </source>
</evidence>
<evidence type="ECO:0000313" key="4">
    <source>
        <dbReference type="Proteomes" id="UP000887159"/>
    </source>
</evidence>
<dbReference type="GO" id="GO:0005737">
    <property type="term" value="C:cytoplasm"/>
    <property type="evidence" value="ECO:0007669"/>
    <property type="project" value="TreeGrafter"/>
</dbReference>
<feature type="domain" description="J" evidence="2">
    <location>
        <begin position="13"/>
        <end position="78"/>
    </location>
</feature>
<comment type="caution">
    <text evidence="3">The sequence shown here is derived from an EMBL/GenBank/DDBJ whole genome shotgun (WGS) entry which is preliminary data.</text>
</comment>